<dbReference type="InterPro" id="IPR029006">
    <property type="entry name" value="ADF-H/Gelsolin-like_dom_sf"/>
</dbReference>
<organism evidence="10 11">
    <name type="scientific">Diaphorina citri</name>
    <name type="common">Asian citrus psyllid</name>
    <dbReference type="NCBI Taxonomy" id="121845"/>
    <lineage>
        <taxon>Eukaryota</taxon>
        <taxon>Metazoa</taxon>
        <taxon>Ecdysozoa</taxon>
        <taxon>Arthropoda</taxon>
        <taxon>Hexapoda</taxon>
        <taxon>Insecta</taxon>
        <taxon>Pterygota</taxon>
        <taxon>Neoptera</taxon>
        <taxon>Paraneoptera</taxon>
        <taxon>Hemiptera</taxon>
        <taxon>Sternorrhyncha</taxon>
        <taxon>Psylloidea</taxon>
        <taxon>Psyllidae</taxon>
        <taxon>Diaphorininae</taxon>
        <taxon>Diaphorina</taxon>
    </lineage>
</organism>
<keyword evidence="4" id="KW-0206">Cytoskeleton</keyword>
<keyword evidence="3" id="KW-0009">Actin-binding</keyword>
<evidence type="ECO:0000256" key="3">
    <source>
        <dbReference type="ARBA" id="ARBA00023203"/>
    </source>
</evidence>
<reference evidence="11" key="1">
    <citation type="submission" date="2025-08" db="UniProtKB">
        <authorList>
            <consortium name="RefSeq"/>
        </authorList>
    </citation>
    <scope>IDENTIFICATION</scope>
</reference>
<dbReference type="GO" id="GO:0030833">
    <property type="term" value="P:regulation of actin filament polymerization"/>
    <property type="evidence" value="ECO:0007669"/>
    <property type="project" value="TreeGrafter"/>
</dbReference>
<dbReference type="SUPFAM" id="SSF55753">
    <property type="entry name" value="Actin depolymerizing proteins"/>
    <property type="match status" value="1"/>
</dbReference>
<comment type="subcellular location">
    <subcellularLocation>
        <location evidence="1">Cytoplasm</location>
        <location evidence="1">Cytoskeleton</location>
    </subcellularLocation>
</comment>
<evidence type="ECO:0000256" key="2">
    <source>
        <dbReference type="ARBA" id="ARBA00022490"/>
    </source>
</evidence>
<dbReference type="CDD" id="cd11282">
    <property type="entry name" value="ADF_coactosin_like"/>
    <property type="match status" value="1"/>
</dbReference>
<dbReference type="GO" id="GO:0051015">
    <property type="term" value="F:actin filament binding"/>
    <property type="evidence" value="ECO:0007669"/>
    <property type="project" value="TreeGrafter"/>
</dbReference>
<dbReference type="KEGG" id="dci:103520490"/>
<dbReference type="SMART" id="SM00102">
    <property type="entry name" value="ADF"/>
    <property type="match status" value="1"/>
</dbReference>
<dbReference type="Proteomes" id="UP000079169">
    <property type="component" value="Unplaced"/>
</dbReference>
<dbReference type="InterPro" id="IPR002108">
    <property type="entry name" value="ADF-H"/>
</dbReference>
<dbReference type="PaxDb" id="121845-A0A1S3DL65"/>
<proteinExistence type="inferred from homology"/>
<dbReference type="STRING" id="121845.A0A1S3DL65"/>
<evidence type="ECO:0000256" key="5">
    <source>
        <dbReference type="ARBA" id="ARBA00038052"/>
    </source>
</evidence>
<dbReference type="FunFam" id="3.40.20.10:FF:000018">
    <property type="entry name" value="Coactosin-like 1"/>
    <property type="match status" value="1"/>
</dbReference>
<dbReference type="GO" id="GO:0030864">
    <property type="term" value="C:cortical actin cytoskeleton"/>
    <property type="evidence" value="ECO:0007669"/>
    <property type="project" value="TreeGrafter"/>
</dbReference>
<dbReference type="PANTHER" id="PTHR10829">
    <property type="entry name" value="CORTACTIN AND DREBRIN"/>
    <property type="match status" value="1"/>
</dbReference>
<comment type="subunit">
    <text evidence="7">Interacts with 5-lipoxygenase (ALOX5/5LO) in a calcium-independent manner. Binds to F-actin with a stoichiometry of 1:2.</text>
</comment>
<evidence type="ECO:0000256" key="1">
    <source>
        <dbReference type="ARBA" id="ARBA00004245"/>
    </source>
</evidence>
<comment type="similarity">
    <text evidence="5">Belongs to the actin-binding proteins ADF family. Coactosin subfamily.</text>
</comment>
<dbReference type="AlphaFoldDB" id="A0A1S3DL65"/>
<evidence type="ECO:0000313" key="10">
    <source>
        <dbReference type="Proteomes" id="UP000079169"/>
    </source>
</evidence>
<dbReference type="PROSITE" id="PS51263">
    <property type="entry name" value="ADF_H"/>
    <property type="match status" value="1"/>
</dbReference>
<keyword evidence="2" id="KW-0963">Cytoplasm</keyword>
<evidence type="ECO:0000256" key="7">
    <source>
        <dbReference type="ARBA" id="ARBA00062335"/>
    </source>
</evidence>
<dbReference type="RefSeq" id="XP_008483808.2">
    <property type="nucleotide sequence ID" value="XM_008485586.3"/>
</dbReference>
<evidence type="ECO:0000256" key="4">
    <source>
        <dbReference type="ARBA" id="ARBA00023212"/>
    </source>
</evidence>
<name>A0A1S3DL65_DIACI</name>
<gene>
    <name evidence="11" type="primary">LOC103520490</name>
</gene>
<dbReference type="GeneID" id="103520490"/>
<accession>A0A1S3DL65</accession>
<evidence type="ECO:0000256" key="8">
    <source>
        <dbReference type="ARBA" id="ARBA00068121"/>
    </source>
</evidence>
<feature type="domain" description="ADF-H" evidence="9">
    <location>
        <begin position="32"/>
        <end position="160"/>
    </location>
</feature>
<dbReference type="OMA" id="WIGPNCK"/>
<dbReference type="Pfam" id="PF00241">
    <property type="entry name" value="Cofilin_ADF"/>
    <property type="match status" value="1"/>
</dbReference>
<keyword evidence="10" id="KW-1185">Reference proteome</keyword>
<dbReference type="GO" id="GO:0030427">
    <property type="term" value="C:site of polarized growth"/>
    <property type="evidence" value="ECO:0007669"/>
    <property type="project" value="TreeGrafter"/>
</dbReference>
<evidence type="ECO:0000313" key="11">
    <source>
        <dbReference type="RefSeq" id="XP_008483808.2"/>
    </source>
</evidence>
<evidence type="ECO:0000259" key="9">
    <source>
        <dbReference type="PROSITE" id="PS51263"/>
    </source>
</evidence>
<protein>
    <recommendedName>
        <fullName evidence="8">Coactosin-like protein</fullName>
    </recommendedName>
</protein>
<sequence>MSGLELERDLISIMSDLIDMSVPMTPRKCVCPTTLDSKSIKSAYEDVRSDASQTQWAVFKYQDSKISCTARGQSFDKFRAQFRPDERSFGYLRMMTGDEMSRRLKFLLITWVGCEVGVIQRAKVSIDKALVKSVITNFALELQVESLDEVDLDLFQQKLMQCGGAYYGTGEKGI</sequence>
<evidence type="ECO:0000256" key="6">
    <source>
        <dbReference type="ARBA" id="ARBA00058385"/>
    </source>
</evidence>
<dbReference type="Gene3D" id="3.40.20.10">
    <property type="entry name" value="Severin"/>
    <property type="match status" value="1"/>
</dbReference>
<comment type="function">
    <text evidence="6">Binds to F-actin in a calcium-independent manner. Has no direct effect on actin depolymerization. Acts as a chaperone for ALOX5 (5LO), influencing both its stability and activity in leukotrienes synthesis.</text>
</comment>
<dbReference type="GO" id="GO:0005884">
    <property type="term" value="C:actin filament"/>
    <property type="evidence" value="ECO:0007669"/>
    <property type="project" value="TreeGrafter"/>
</dbReference>
<dbReference type="PANTHER" id="PTHR10829:SF29">
    <property type="entry name" value="COACTOSIN-LIKE PROTEIN"/>
    <property type="match status" value="1"/>
</dbReference>